<accession>A0ABW1Z550</accession>
<sequence>MKLRRLVLATFSGLALTVAVGCAHRPPPPPPPPPPIVQFAEHAGFDTGHADGQRAAYNRAPADPYHTRAFQETPGYRPGMGPFRLYRESFRRAYVQGFGAGYAGR</sequence>
<keyword evidence="1" id="KW-0732">Signal</keyword>
<proteinExistence type="predicted"/>
<feature type="chain" id="PRO_5046086149" description="Lipoprotein" evidence="1">
    <location>
        <begin position="24"/>
        <end position="105"/>
    </location>
</feature>
<protein>
    <recommendedName>
        <fullName evidence="4">Lipoprotein</fullName>
    </recommendedName>
</protein>
<evidence type="ECO:0000313" key="2">
    <source>
        <dbReference type="EMBL" id="MFC6644695.1"/>
    </source>
</evidence>
<evidence type="ECO:0008006" key="4">
    <source>
        <dbReference type="Google" id="ProtNLM"/>
    </source>
</evidence>
<name>A0ABW1Z550_9BACT</name>
<dbReference type="PROSITE" id="PS51257">
    <property type="entry name" value="PROKAR_LIPOPROTEIN"/>
    <property type="match status" value="1"/>
</dbReference>
<dbReference type="Proteomes" id="UP001596391">
    <property type="component" value="Unassembled WGS sequence"/>
</dbReference>
<gene>
    <name evidence="2" type="ORF">ACFQBQ_03630</name>
</gene>
<comment type="caution">
    <text evidence="2">The sequence shown here is derived from an EMBL/GenBank/DDBJ whole genome shotgun (WGS) entry which is preliminary data.</text>
</comment>
<evidence type="ECO:0000313" key="3">
    <source>
        <dbReference type="Proteomes" id="UP001596391"/>
    </source>
</evidence>
<dbReference type="EMBL" id="JBHSWI010000001">
    <property type="protein sequence ID" value="MFC6644695.1"/>
    <property type="molecule type" value="Genomic_DNA"/>
</dbReference>
<dbReference type="RefSeq" id="WP_263372749.1">
    <property type="nucleotide sequence ID" value="NZ_JAGSYD010000006.1"/>
</dbReference>
<keyword evidence="3" id="KW-1185">Reference proteome</keyword>
<evidence type="ECO:0000256" key="1">
    <source>
        <dbReference type="SAM" id="SignalP"/>
    </source>
</evidence>
<organism evidence="2 3">
    <name type="scientific">Granulicella cerasi</name>
    <dbReference type="NCBI Taxonomy" id="741063"/>
    <lineage>
        <taxon>Bacteria</taxon>
        <taxon>Pseudomonadati</taxon>
        <taxon>Acidobacteriota</taxon>
        <taxon>Terriglobia</taxon>
        <taxon>Terriglobales</taxon>
        <taxon>Acidobacteriaceae</taxon>
        <taxon>Granulicella</taxon>
    </lineage>
</organism>
<reference evidence="3" key="1">
    <citation type="journal article" date="2019" name="Int. J. Syst. Evol. Microbiol.">
        <title>The Global Catalogue of Microorganisms (GCM) 10K type strain sequencing project: providing services to taxonomists for standard genome sequencing and annotation.</title>
        <authorList>
            <consortium name="The Broad Institute Genomics Platform"/>
            <consortium name="The Broad Institute Genome Sequencing Center for Infectious Disease"/>
            <person name="Wu L."/>
            <person name="Ma J."/>
        </authorList>
    </citation>
    <scope>NUCLEOTIDE SEQUENCE [LARGE SCALE GENOMIC DNA]</scope>
    <source>
        <strain evidence="3">CGMCC 1.16026</strain>
    </source>
</reference>
<feature type="signal peptide" evidence="1">
    <location>
        <begin position="1"/>
        <end position="23"/>
    </location>
</feature>